<dbReference type="CDD" id="cd15552">
    <property type="entry name" value="PHD_PHF3_like"/>
    <property type="match status" value="1"/>
</dbReference>
<dbReference type="GO" id="GO:0005634">
    <property type="term" value="C:nucleus"/>
    <property type="evidence" value="ECO:0007669"/>
    <property type="project" value="UniProtKB-SubCell"/>
</dbReference>
<keyword evidence="5" id="KW-0805">Transcription regulation</keyword>
<evidence type="ECO:0000256" key="7">
    <source>
        <dbReference type="ARBA" id="ARBA00023242"/>
    </source>
</evidence>
<feature type="compositionally biased region" description="Basic and acidic residues" evidence="9">
    <location>
        <begin position="1257"/>
        <end position="1335"/>
    </location>
</feature>
<gene>
    <name evidence="12" type="ORF">ABMA28_006935</name>
</gene>
<dbReference type="Pfam" id="PF07500">
    <property type="entry name" value="TFIIS_M"/>
    <property type="match status" value="1"/>
</dbReference>
<evidence type="ECO:0000256" key="1">
    <source>
        <dbReference type="ARBA" id="ARBA00004123"/>
    </source>
</evidence>
<dbReference type="InterPro" id="IPR012921">
    <property type="entry name" value="SPOC_C"/>
</dbReference>
<keyword evidence="3 8" id="KW-0863">Zinc-finger</keyword>
<protein>
    <recommendedName>
        <fullName evidence="14">Death-inducer obliterator 1</fullName>
    </recommendedName>
</protein>
<dbReference type="InterPro" id="IPR036575">
    <property type="entry name" value="TFIIS_cen_dom_sf"/>
</dbReference>
<dbReference type="Pfam" id="PF00628">
    <property type="entry name" value="PHD"/>
    <property type="match status" value="1"/>
</dbReference>
<keyword evidence="2" id="KW-0479">Metal-binding</keyword>
<dbReference type="SMART" id="SM00592">
    <property type="entry name" value="BRK"/>
    <property type="match status" value="1"/>
</dbReference>
<keyword evidence="7" id="KW-0539">Nucleus</keyword>
<feature type="region of interest" description="Disordered" evidence="9">
    <location>
        <begin position="605"/>
        <end position="649"/>
    </location>
</feature>
<keyword evidence="6" id="KW-0804">Transcription</keyword>
<evidence type="ECO:0000259" key="10">
    <source>
        <dbReference type="PROSITE" id="PS50016"/>
    </source>
</evidence>
<dbReference type="InterPro" id="IPR011011">
    <property type="entry name" value="Znf_FYVE_PHD"/>
</dbReference>
<proteinExistence type="predicted"/>
<dbReference type="SMART" id="SM00510">
    <property type="entry name" value="TFS2M"/>
    <property type="match status" value="1"/>
</dbReference>
<feature type="region of interest" description="Disordered" evidence="9">
    <location>
        <begin position="1223"/>
        <end position="1441"/>
    </location>
</feature>
<feature type="region of interest" description="Disordered" evidence="9">
    <location>
        <begin position="1679"/>
        <end position="1702"/>
    </location>
</feature>
<name>A0ABD0TP10_LOXSC</name>
<feature type="compositionally biased region" description="Basic and acidic residues" evidence="9">
    <location>
        <begin position="941"/>
        <end position="951"/>
    </location>
</feature>
<feature type="compositionally biased region" description="Basic and acidic residues" evidence="9">
    <location>
        <begin position="208"/>
        <end position="224"/>
    </location>
</feature>
<dbReference type="SUPFAM" id="SSF46942">
    <property type="entry name" value="Elongation factor TFIIS domain 2"/>
    <property type="match status" value="1"/>
</dbReference>
<evidence type="ECO:0008006" key="14">
    <source>
        <dbReference type="Google" id="ProtNLM"/>
    </source>
</evidence>
<dbReference type="EMBL" id="JBEDNZ010000002">
    <property type="protein sequence ID" value="KAL0851044.1"/>
    <property type="molecule type" value="Genomic_DNA"/>
</dbReference>
<dbReference type="Gene3D" id="3.30.40.10">
    <property type="entry name" value="Zinc/RING finger domain, C3HC4 (zinc finger)"/>
    <property type="match status" value="1"/>
</dbReference>
<feature type="region of interest" description="Disordered" evidence="9">
    <location>
        <begin position="196"/>
        <end position="312"/>
    </location>
</feature>
<dbReference type="PROSITE" id="PS01359">
    <property type="entry name" value="ZF_PHD_1"/>
    <property type="match status" value="1"/>
</dbReference>
<feature type="compositionally biased region" description="Polar residues" evidence="9">
    <location>
        <begin position="901"/>
        <end position="911"/>
    </location>
</feature>
<feature type="compositionally biased region" description="Low complexity" evidence="9">
    <location>
        <begin position="1733"/>
        <end position="1754"/>
    </location>
</feature>
<evidence type="ECO:0000256" key="3">
    <source>
        <dbReference type="ARBA" id="ARBA00022771"/>
    </source>
</evidence>
<evidence type="ECO:0000313" key="12">
    <source>
        <dbReference type="EMBL" id="KAL0851044.1"/>
    </source>
</evidence>
<dbReference type="SUPFAM" id="SSF57903">
    <property type="entry name" value="FYVE/PHD zinc finger"/>
    <property type="match status" value="1"/>
</dbReference>
<evidence type="ECO:0000256" key="6">
    <source>
        <dbReference type="ARBA" id="ARBA00023163"/>
    </source>
</evidence>
<dbReference type="SUPFAM" id="SSF160481">
    <property type="entry name" value="BRK domain-like"/>
    <property type="match status" value="1"/>
</dbReference>
<accession>A0ABD0TP10</accession>
<feature type="domain" description="PHD-type" evidence="10">
    <location>
        <begin position="695"/>
        <end position="749"/>
    </location>
</feature>
<dbReference type="Proteomes" id="UP001549921">
    <property type="component" value="Unassembled WGS sequence"/>
</dbReference>
<dbReference type="InterPro" id="IPR006576">
    <property type="entry name" value="BRK_domain"/>
</dbReference>
<feature type="region of interest" description="Disordered" evidence="9">
    <location>
        <begin position="898"/>
        <end position="1059"/>
    </location>
</feature>
<feature type="region of interest" description="Disordered" evidence="9">
    <location>
        <begin position="821"/>
        <end position="843"/>
    </location>
</feature>
<dbReference type="PROSITE" id="PS51321">
    <property type="entry name" value="TFIIS_CENTRAL"/>
    <property type="match status" value="1"/>
</dbReference>
<evidence type="ECO:0000256" key="2">
    <source>
        <dbReference type="ARBA" id="ARBA00022723"/>
    </source>
</evidence>
<evidence type="ECO:0000256" key="9">
    <source>
        <dbReference type="SAM" id="MobiDB-lite"/>
    </source>
</evidence>
<comment type="caution">
    <text evidence="12">The sequence shown here is derived from an EMBL/GenBank/DDBJ whole genome shotgun (WGS) entry which is preliminary data.</text>
</comment>
<feature type="region of interest" description="Disordered" evidence="9">
    <location>
        <begin position="1771"/>
        <end position="1799"/>
    </location>
</feature>
<dbReference type="InterPro" id="IPR013083">
    <property type="entry name" value="Znf_RING/FYVE/PHD"/>
</dbReference>
<evidence type="ECO:0000259" key="11">
    <source>
        <dbReference type="PROSITE" id="PS51321"/>
    </source>
</evidence>
<evidence type="ECO:0000256" key="8">
    <source>
        <dbReference type="PROSITE-ProRule" id="PRU00146"/>
    </source>
</evidence>
<feature type="compositionally biased region" description="Basic and acidic residues" evidence="9">
    <location>
        <begin position="1042"/>
        <end position="1059"/>
    </location>
</feature>
<evidence type="ECO:0000256" key="5">
    <source>
        <dbReference type="ARBA" id="ARBA00023015"/>
    </source>
</evidence>
<feature type="compositionally biased region" description="Basic and acidic residues" evidence="9">
    <location>
        <begin position="293"/>
        <end position="311"/>
    </location>
</feature>
<feature type="compositionally biased region" description="Basic and acidic residues" evidence="9">
    <location>
        <begin position="1383"/>
        <end position="1430"/>
    </location>
</feature>
<feature type="compositionally biased region" description="Low complexity" evidence="9">
    <location>
        <begin position="227"/>
        <end position="236"/>
    </location>
</feature>
<dbReference type="InterPro" id="IPR019787">
    <property type="entry name" value="Znf_PHD-finger"/>
</dbReference>
<dbReference type="InterPro" id="IPR003618">
    <property type="entry name" value="TFIIS_cen_dom"/>
</dbReference>
<organism evidence="12 13">
    <name type="scientific">Loxostege sticticalis</name>
    <name type="common">Beet webworm moth</name>
    <dbReference type="NCBI Taxonomy" id="481309"/>
    <lineage>
        <taxon>Eukaryota</taxon>
        <taxon>Metazoa</taxon>
        <taxon>Ecdysozoa</taxon>
        <taxon>Arthropoda</taxon>
        <taxon>Hexapoda</taxon>
        <taxon>Insecta</taxon>
        <taxon>Pterygota</taxon>
        <taxon>Neoptera</taxon>
        <taxon>Endopterygota</taxon>
        <taxon>Lepidoptera</taxon>
        <taxon>Glossata</taxon>
        <taxon>Ditrysia</taxon>
        <taxon>Pyraloidea</taxon>
        <taxon>Crambidae</taxon>
        <taxon>Pyraustinae</taxon>
        <taxon>Loxostege</taxon>
    </lineage>
</organism>
<comment type="subcellular location">
    <subcellularLocation>
        <location evidence="1">Nucleus</location>
    </subcellularLocation>
</comment>
<dbReference type="SMART" id="SM00249">
    <property type="entry name" value="PHD"/>
    <property type="match status" value="1"/>
</dbReference>
<dbReference type="Pfam" id="PF07533">
    <property type="entry name" value="BRK"/>
    <property type="match status" value="1"/>
</dbReference>
<feature type="compositionally biased region" description="Basic and acidic residues" evidence="9">
    <location>
        <begin position="237"/>
        <end position="254"/>
    </location>
</feature>
<dbReference type="PANTHER" id="PTHR11477">
    <property type="entry name" value="TRANSCRIPTION FACTOR S-II ZINC FINGER DOMAIN-CONTAINING PROTEIN"/>
    <property type="match status" value="1"/>
</dbReference>
<sequence length="1844" mass="204155">MSNTVITNYTDLNGPSTKADSSVVVIVNKDGSLSVDQNLLGTLMGTDGSQAAGISVVRVGHEGKPDDATDSESEDDKVPHVTLSVDSYYDEPNSIIKYDSGAEMLQSLRIETRENSLIGFQNDHCYTPFTSPSQNLPQSSDRYDDPVIEITHTPPPKPVPNSKKITILEQQIIPKGKKIVLNPTESPVILKGNDVLSKPLPVLPKTKNVNEQEKSTDNLQKTDESGESSSISSGDSIPDRDSDSDYKETKDRSGSLKVKKTKLKPRILKNVPTPKSKLDPKVAARLKANKSVLKKEAKDKVQIKSSSDKRVSNANVDLESLIPSSEISTVMSTVAAVPEQSKNVVKQTPKPVKKEKKTPAHMTALLSDMTSLFSTPDVIRRVSTDNKIPTKDLTNVDKKLVSIVKTPEPNTNEFKSTESILKVLEDNSDKPKPNTAQKTYMKQKEKSTLPKVFSSDILSSPIPQLDDASLAQILQDTTGTTNPVKIQPGITTATSMNSPGLAGPLSPTLDLLGGLQPEEEGLTEDLLMHVAQLVESSENLQEVIDKQVLGKVDTTPVKASVQTPFQQTPSSLYAQTLTKSAKSIATTRKDPIEIVRKDGRVITLPPIEAPATRSSKRKSQMETSSSADVLPTPVSAPPPPVATTPEPQMQAVSKQYVNKKLTSTKKQEQVVQTPVVDKISAESQESWNSEDDPYRLWCICKQPHNNRFMICCDGCEDWFHGKCVNITKAMGQAMEEQGIEWRCPNCIKKTPKSATKTTSKDSKVAAILKKAEADMMSTSSPVVKEATSKTSCIVCKKPARASSIYCSDACILKHAQDSLSVAGHTPSGKSEGNSGKMQGKQKTESRVIVFERKTGRLLAGPNAPTAENLKAWLQKNPTFEVVRPDSLSPIRPTITKKKVTNEPNKIQTTLNFERIPKKATEQPTSSKSILEPKARGQQPEPKMRPQSEMKPKMQQMELKPRSLPQERFMKNIASPKEEAKPSPQPRTPVSSKSQPPQYIDTPRPSTSAAKPTVAEPRRIVRTSSRSQAASEKVPSVSPSTSRRKDSLDSKNKMVDSSDSIRENVKKALQEQMSLRMAETTGVKFSEDEIIDFANETELELHELFRDVGMKYKAKYRSLMFNIKDRKNLSLWQKICDRTITPKQLVRLSPEELASQELAQWREEEAKHQLELIKKSELDLLAASKTYVLKTHKGEEVMETKESVSTELDPSAVPVEDVVAALNEEAAGDDAKNETSQDLDSTTGKVDSGEKKHSRKRGRDDSIEHSKKDRRDSKRDSDSRKSRSSRRKSEMKERDSKESRRSTRRSDKRSSRAKSESRERSTEETKEKTETGERARYRSRSRAKSKRRSKSREHSRSASHGRSPARTRRRDSKRSRRSRSRRSGSTEDKSKHRSRSQDNIKTKHDSTDSDSVERPKSAMLKEAHPEYDPHEPMITSAFSEEDLRKSREDVFEDTFKDEAEEYDNTDYDASKTFSIDANVISPDSKYPRKKDKVSEAESDQEPTSTVDNSAATVWNGCINMVDVARFYVAAHEVSGTAADLEEDLSAELDIVGRINPDTVWDYIGKMKRASNKEIVILRLQAANDEEKMQYIALYSYLSSRNRLGVVKVSNTTSVKDFYIVPLPANTTLPPVLLPLDGPGLGEVKTHLLIAIVIRQRKRRLAQHIPQEIIPAKVARESRKRSYTPPIVAKSSYTPPASPRRRALPLPAYTSPALSTSVKDKIAASLASADDDEAYSPGSSSSSNSAPTAALAPPASNTLRTKMEELNRQIEEQKQQILKMARADSSVGEDEAYSPSRPMTPPSVVPLADIALPSNLQEILATIKQRSEPAAAAPATDVDMRTMPLP</sequence>
<feature type="compositionally biased region" description="Polar residues" evidence="9">
    <location>
        <begin position="1235"/>
        <end position="1244"/>
    </location>
</feature>
<dbReference type="PANTHER" id="PTHR11477:SF51">
    <property type="entry name" value="PROTEIN PARTNER OF SNF, ISOFORM B"/>
    <property type="match status" value="1"/>
</dbReference>
<feature type="region of interest" description="Disordered" evidence="9">
    <location>
        <begin position="1824"/>
        <end position="1844"/>
    </location>
</feature>
<dbReference type="GO" id="GO:0008270">
    <property type="term" value="F:zinc ion binding"/>
    <property type="evidence" value="ECO:0007669"/>
    <property type="project" value="UniProtKB-KW"/>
</dbReference>
<dbReference type="Gene3D" id="1.10.472.30">
    <property type="entry name" value="Transcription elongation factor S-II, central domain"/>
    <property type="match status" value="1"/>
</dbReference>
<evidence type="ECO:0000313" key="13">
    <source>
        <dbReference type="Proteomes" id="UP001549921"/>
    </source>
</evidence>
<evidence type="ECO:0000256" key="4">
    <source>
        <dbReference type="ARBA" id="ARBA00022833"/>
    </source>
</evidence>
<feature type="compositionally biased region" description="Polar residues" evidence="9">
    <location>
        <begin position="827"/>
        <end position="836"/>
    </location>
</feature>
<feature type="compositionally biased region" description="Basic residues" evidence="9">
    <location>
        <begin position="257"/>
        <end position="267"/>
    </location>
</feature>
<feature type="compositionally biased region" description="Basic residues" evidence="9">
    <location>
        <begin position="1336"/>
        <end position="1381"/>
    </location>
</feature>
<dbReference type="InterPro" id="IPR037259">
    <property type="entry name" value="BRK_sf"/>
</dbReference>
<dbReference type="InterPro" id="IPR001965">
    <property type="entry name" value="Znf_PHD"/>
</dbReference>
<feature type="region of interest" description="Disordered" evidence="9">
    <location>
        <begin position="1727"/>
        <end position="1754"/>
    </location>
</feature>
<keyword evidence="4" id="KW-0862">Zinc</keyword>
<feature type="compositionally biased region" description="Polar residues" evidence="9">
    <location>
        <begin position="987"/>
        <end position="996"/>
    </location>
</feature>
<feature type="region of interest" description="Disordered" evidence="9">
    <location>
        <begin position="426"/>
        <end position="446"/>
    </location>
</feature>
<dbReference type="InterPro" id="IPR019786">
    <property type="entry name" value="Zinc_finger_PHD-type_CS"/>
</dbReference>
<reference evidence="12 13" key="1">
    <citation type="submission" date="2024-06" db="EMBL/GenBank/DDBJ databases">
        <title>A chromosome-level genome assembly of beet webworm, Loxostege sticticalis.</title>
        <authorList>
            <person name="Zhang Y."/>
        </authorList>
    </citation>
    <scope>NUCLEOTIDE SEQUENCE [LARGE SCALE GENOMIC DNA]</scope>
    <source>
        <strain evidence="12">AQ028</strain>
        <tissue evidence="12">Male pupae</tissue>
    </source>
</reference>
<dbReference type="Gene3D" id="3.40.5.120">
    <property type="match status" value="1"/>
</dbReference>
<dbReference type="PROSITE" id="PS50016">
    <property type="entry name" value="ZF_PHD_2"/>
    <property type="match status" value="1"/>
</dbReference>
<feature type="region of interest" description="Disordered" evidence="9">
    <location>
        <begin position="1479"/>
        <end position="1506"/>
    </location>
</feature>
<feature type="domain" description="TFIIS central" evidence="11">
    <location>
        <begin position="1060"/>
        <end position="1180"/>
    </location>
</feature>
<dbReference type="Pfam" id="PF07744">
    <property type="entry name" value="SPOC"/>
    <property type="match status" value="1"/>
</dbReference>